<dbReference type="RefSeq" id="WP_027315543.1">
    <property type="nucleotide sequence ID" value="NZ_JACIDC010000004.1"/>
</dbReference>
<reference evidence="1 2" key="1">
    <citation type="submission" date="2020-08" db="EMBL/GenBank/DDBJ databases">
        <title>Genomic Encyclopedia of Type Strains, Phase IV (KMG-IV): sequencing the most valuable type-strain genomes for metagenomic binning, comparative biology and taxonomic classification.</title>
        <authorList>
            <person name="Goeker M."/>
        </authorList>
    </citation>
    <scope>NUCLEOTIDE SEQUENCE [LARGE SCALE GENOMIC DNA]</scope>
    <source>
        <strain evidence="1 2">DSM 15743</strain>
    </source>
</reference>
<dbReference type="AlphaFoldDB" id="A0A7W6IEA1"/>
<sequence length="131" mass="14611">MRAPSVSDPAVLPVEHVLAQIFGLLFTLEIFRVRAHLTAIPYEVELEIVTRGVVDVHYFHGPVQPGVLRFQQPRTLFPRYLLEGRSGAPVLVEAIQHDLWNAMGRQVGGPIAAVELDLPLMWQVVDAPFVP</sequence>
<dbReference type="Proteomes" id="UP000519439">
    <property type="component" value="Unassembled WGS sequence"/>
</dbReference>
<keyword evidence="2" id="KW-1185">Reference proteome</keyword>
<comment type="caution">
    <text evidence="1">The sequence shown here is derived from an EMBL/GenBank/DDBJ whole genome shotgun (WGS) entry which is preliminary data.</text>
</comment>
<gene>
    <name evidence="1" type="ORF">GGR34_001523</name>
</gene>
<evidence type="ECO:0000313" key="2">
    <source>
        <dbReference type="Proteomes" id="UP000519439"/>
    </source>
</evidence>
<accession>A0A7W6IEA1</accession>
<protein>
    <submittedName>
        <fullName evidence="1">Uncharacterized protein</fullName>
    </submittedName>
</protein>
<evidence type="ECO:0000313" key="1">
    <source>
        <dbReference type="EMBL" id="MBB4039876.1"/>
    </source>
</evidence>
<name>A0A7W6IEA1_9HYPH</name>
<proteinExistence type="predicted"/>
<dbReference type="EMBL" id="JACIDC010000004">
    <property type="protein sequence ID" value="MBB4039876.1"/>
    <property type="molecule type" value="Genomic_DNA"/>
</dbReference>
<organism evidence="1 2">
    <name type="scientific">Microvirga flocculans</name>
    <dbReference type="NCBI Taxonomy" id="217168"/>
    <lineage>
        <taxon>Bacteria</taxon>
        <taxon>Pseudomonadati</taxon>
        <taxon>Pseudomonadota</taxon>
        <taxon>Alphaproteobacteria</taxon>
        <taxon>Hyphomicrobiales</taxon>
        <taxon>Methylobacteriaceae</taxon>
        <taxon>Microvirga</taxon>
    </lineage>
</organism>